<dbReference type="EMBL" id="GBRH01170893">
    <property type="protein sequence ID" value="JAE27003.1"/>
    <property type="molecule type" value="Transcribed_RNA"/>
</dbReference>
<accession>A0A0A9H2C4</accession>
<reference evidence="1" key="2">
    <citation type="journal article" date="2015" name="Data Brief">
        <title>Shoot transcriptome of the giant reed, Arundo donax.</title>
        <authorList>
            <person name="Barrero R.A."/>
            <person name="Guerrero F.D."/>
            <person name="Moolhuijzen P."/>
            <person name="Goolsby J.A."/>
            <person name="Tidwell J."/>
            <person name="Bellgard S.E."/>
            <person name="Bellgard M.I."/>
        </authorList>
    </citation>
    <scope>NUCLEOTIDE SEQUENCE</scope>
    <source>
        <tissue evidence="1">Shoot tissue taken approximately 20 cm above the soil surface</tissue>
    </source>
</reference>
<evidence type="ECO:0000313" key="1">
    <source>
        <dbReference type="EMBL" id="JAE27003.1"/>
    </source>
</evidence>
<sequence length="28" mass="3243">MLLQQSGPFIQLQCFPNCFSSQRCELHS</sequence>
<protein>
    <submittedName>
        <fullName evidence="1">Uncharacterized protein</fullName>
    </submittedName>
</protein>
<reference evidence="1" key="1">
    <citation type="submission" date="2014-09" db="EMBL/GenBank/DDBJ databases">
        <authorList>
            <person name="Magalhaes I.L.F."/>
            <person name="Oliveira U."/>
            <person name="Santos F.R."/>
            <person name="Vidigal T.H.D.A."/>
            <person name="Brescovit A.D."/>
            <person name="Santos A.J."/>
        </authorList>
    </citation>
    <scope>NUCLEOTIDE SEQUENCE</scope>
    <source>
        <tissue evidence="1">Shoot tissue taken approximately 20 cm above the soil surface</tissue>
    </source>
</reference>
<organism evidence="1">
    <name type="scientific">Arundo donax</name>
    <name type="common">Giant reed</name>
    <name type="synonym">Donax arundinaceus</name>
    <dbReference type="NCBI Taxonomy" id="35708"/>
    <lineage>
        <taxon>Eukaryota</taxon>
        <taxon>Viridiplantae</taxon>
        <taxon>Streptophyta</taxon>
        <taxon>Embryophyta</taxon>
        <taxon>Tracheophyta</taxon>
        <taxon>Spermatophyta</taxon>
        <taxon>Magnoliopsida</taxon>
        <taxon>Liliopsida</taxon>
        <taxon>Poales</taxon>
        <taxon>Poaceae</taxon>
        <taxon>PACMAD clade</taxon>
        <taxon>Arundinoideae</taxon>
        <taxon>Arundineae</taxon>
        <taxon>Arundo</taxon>
    </lineage>
</organism>
<proteinExistence type="predicted"/>
<name>A0A0A9H2C4_ARUDO</name>
<dbReference type="AlphaFoldDB" id="A0A0A9H2C4"/>